<gene>
    <name evidence="2" type="ORF">Slati_4449500</name>
</gene>
<dbReference type="InterPro" id="IPR025558">
    <property type="entry name" value="DUF4283"/>
</dbReference>
<feature type="domain" description="DUF4283" evidence="1">
    <location>
        <begin position="59"/>
        <end position="107"/>
    </location>
</feature>
<comment type="caution">
    <text evidence="2">The sequence shown here is derived from an EMBL/GenBank/DDBJ whole genome shotgun (WGS) entry which is preliminary data.</text>
</comment>
<dbReference type="Pfam" id="PF14111">
    <property type="entry name" value="DUF4283"/>
    <property type="match status" value="1"/>
</dbReference>
<sequence>MANRVTEAKTGCFRSSIRLRDDEEEGMVVPDGLWNSDTESFHLCLVGRLLPSCSYNFDRLEIKQLQDGWLLFKFNHKIDRDRALKGYPWSFVKHVLILNDIQVDEKPMHVDLNR</sequence>
<organism evidence="2">
    <name type="scientific">Sesamum latifolium</name>
    <dbReference type="NCBI Taxonomy" id="2727402"/>
    <lineage>
        <taxon>Eukaryota</taxon>
        <taxon>Viridiplantae</taxon>
        <taxon>Streptophyta</taxon>
        <taxon>Embryophyta</taxon>
        <taxon>Tracheophyta</taxon>
        <taxon>Spermatophyta</taxon>
        <taxon>Magnoliopsida</taxon>
        <taxon>eudicotyledons</taxon>
        <taxon>Gunneridae</taxon>
        <taxon>Pentapetalae</taxon>
        <taxon>asterids</taxon>
        <taxon>lamiids</taxon>
        <taxon>Lamiales</taxon>
        <taxon>Pedaliaceae</taxon>
        <taxon>Sesamum</taxon>
    </lineage>
</organism>
<proteinExistence type="predicted"/>
<evidence type="ECO:0000313" key="2">
    <source>
        <dbReference type="EMBL" id="KAL0394833.1"/>
    </source>
</evidence>
<protein>
    <recommendedName>
        <fullName evidence="1">DUF4283 domain-containing protein</fullName>
    </recommendedName>
</protein>
<dbReference type="EMBL" id="JACGWN010000016">
    <property type="protein sequence ID" value="KAL0394833.1"/>
    <property type="molecule type" value="Genomic_DNA"/>
</dbReference>
<reference evidence="2" key="2">
    <citation type="journal article" date="2024" name="Plant">
        <title>Genomic evolution and insights into agronomic trait innovations of Sesamum species.</title>
        <authorList>
            <person name="Miao H."/>
            <person name="Wang L."/>
            <person name="Qu L."/>
            <person name="Liu H."/>
            <person name="Sun Y."/>
            <person name="Le M."/>
            <person name="Wang Q."/>
            <person name="Wei S."/>
            <person name="Zheng Y."/>
            <person name="Lin W."/>
            <person name="Duan Y."/>
            <person name="Cao H."/>
            <person name="Xiong S."/>
            <person name="Wang X."/>
            <person name="Wei L."/>
            <person name="Li C."/>
            <person name="Ma Q."/>
            <person name="Ju M."/>
            <person name="Zhao R."/>
            <person name="Li G."/>
            <person name="Mu C."/>
            <person name="Tian Q."/>
            <person name="Mei H."/>
            <person name="Zhang T."/>
            <person name="Gao T."/>
            <person name="Zhang H."/>
        </authorList>
    </citation>
    <scope>NUCLEOTIDE SEQUENCE</scope>
    <source>
        <strain evidence="2">KEN1</strain>
    </source>
</reference>
<reference evidence="2" key="1">
    <citation type="submission" date="2020-06" db="EMBL/GenBank/DDBJ databases">
        <authorList>
            <person name="Li T."/>
            <person name="Hu X."/>
            <person name="Zhang T."/>
            <person name="Song X."/>
            <person name="Zhang H."/>
            <person name="Dai N."/>
            <person name="Sheng W."/>
            <person name="Hou X."/>
            <person name="Wei L."/>
        </authorList>
    </citation>
    <scope>NUCLEOTIDE SEQUENCE</scope>
    <source>
        <strain evidence="2">KEN1</strain>
        <tissue evidence="2">Leaf</tissue>
    </source>
</reference>
<name>A0AAW2SSJ2_9LAMI</name>
<dbReference type="AlphaFoldDB" id="A0AAW2SSJ2"/>
<accession>A0AAW2SSJ2</accession>
<evidence type="ECO:0000259" key="1">
    <source>
        <dbReference type="Pfam" id="PF14111"/>
    </source>
</evidence>